<dbReference type="PROSITE" id="PS00624">
    <property type="entry name" value="GMC_OXRED_2"/>
    <property type="match status" value="1"/>
</dbReference>
<dbReference type="InterPro" id="IPR007867">
    <property type="entry name" value="GMC_OxRtase_C"/>
</dbReference>
<name>A0ABZ0WFH8_9BURK</name>
<keyword evidence="4" id="KW-0274">FAD</keyword>
<keyword evidence="7" id="KW-1185">Reference proteome</keyword>
<evidence type="ECO:0000256" key="1">
    <source>
        <dbReference type="ARBA" id="ARBA00001974"/>
    </source>
</evidence>
<dbReference type="InterPro" id="IPR012132">
    <property type="entry name" value="GMC_OxRdtase"/>
</dbReference>
<dbReference type="SUPFAM" id="SSF51905">
    <property type="entry name" value="FAD/NAD(P)-binding domain"/>
    <property type="match status" value="1"/>
</dbReference>
<dbReference type="Pfam" id="PF00732">
    <property type="entry name" value="GMC_oxred_N"/>
    <property type="match status" value="1"/>
</dbReference>
<gene>
    <name evidence="6" type="ORF">U0042_18515</name>
</gene>
<accession>A0ABZ0WFH8</accession>
<dbReference type="Pfam" id="PF05199">
    <property type="entry name" value="GMC_oxred_C"/>
    <property type="match status" value="1"/>
</dbReference>
<proteinExistence type="inferred from homology"/>
<evidence type="ECO:0000256" key="3">
    <source>
        <dbReference type="ARBA" id="ARBA00022630"/>
    </source>
</evidence>
<evidence type="ECO:0000313" key="6">
    <source>
        <dbReference type="EMBL" id="WQD76103.1"/>
    </source>
</evidence>
<dbReference type="SUPFAM" id="SSF54373">
    <property type="entry name" value="FAD-linked reductases, C-terminal domain"/>
    <property type="match status" value="1"/>
</dbReference>
<evidence type="ECO:0000313" key="7">
    <source>
        <dbReference type="Proteomes" id="UP001325479"/>
    </source>
</evidence>
<dbReference type="EMBL" id="CP139965">
    <property type="protein sequence ID" value="WQD76103.1"/>
    <property type="molecule type" value="Genomic_DNA"/>
</dbReference>
<dbReference type="InterPro" id="IPR000172">
    <property type="entry name" value="GMC_OxRdtase_N"/>
</dbReference>
<dbReference type="PANTHER" id="PTHR11552">
    <property type="entry name" value="GLUCOSE-METHANOL-CHOLINE GMC OXIDOREDUCTASE"/>
    <property type="match status" value="1"/>
</dbReference>
<evidence type="ECO:0000259" key="5">
    <source>
        <dbReference type="PROSITE" id="PS00624"/>
    </source>
</evidence>
<dbReference type="Gene3D" id="3.50.50.60">
    <property type="entry name" value="FAD/NAD(P)-binding domain"/>
    <property type="match status" value="1"/>
</dbReference>
<dbReference type="Gene3D" id="3.30.560.10">
    <property type="entry name" value="Glucose Oxidase, domain 3"/>
    <property type="match status" value="1"/>
</dbReference>
<evidence type="ECO:0000256" key="4">
    <source>
        <dbReference type="ARBA" id="ARBA00022827"/>
    </source>
</evidence>
<comment type="cofactor">
    <cofactor evidence="1">
        <name>FAD</name>
        <dbReference type="ChEBI" id="CHEBI:57692"/>
    </cofactor>
</comment>
<protein>
    <submittedName>
        <fullName evidence="6">GMC family oxidoreductase N-terminal domain-containing protein</fullName>
    </submittedName>
</protein>
<dbReference type="InterPro" id="IPR036188">
    <property type="entry name" value="FAD/NAD-bd_sf"/>
</dbReference>
<comment type="similarity">
    <text evidence="2">Belongs to the GMC oxidoreductase family.</text>
</comment>
<dbReference type="RefSeq" id="WP_114815093.1">
    <property type="nucleotide sequence ID" value="NZ_CP139965.1"/>
</dbReference>
<evidence type="ECO:0000256" key="2">
    <source>
        <dbReference type="ARBA" id="ARBA00010790"/>
    </source>
</evidence>
<organism evidence="6 7">
    <name type="scientific">Paraburkholderia kururiensis</name>
    <dbReference type="NCBI Taxonomy" id="984307"/>
    <lineage>
        <taxon>Bacteria</taxon>
        <taxon>Pseudomonadati</taxon>
        <taxon>Pseudomonadota</taxon>
        <taxon>Betaproteobacteria</taxon>
        <taxon>Burkholderiales</taxon>
        <taxon>Burkholderiaceae</taxon>
        <taxon>Paraburkholderia</taxon>
    </lineage>
</organism>
<dbReference type="PANTHER" id="PTHR11552:SF147">
    <property type="entry name" value="CHOLINE DEHYDROGENASE, MITOCHONDRIAL"/>
    <property type="match status" value="1"/>
</dbReference>
<dbReference type="Proteomes" id="UP001325479">
    <property type="component" value="Chromosome"/>
</dbReference>
<reference evidence="6 7" key="1">
    <citation type="submission" date="2023-12" db="EMBL/GenBank/DDBJ databases">
        <title>Genome sequencing and assembly of bacterial species from a model synthetic community.</title>
        <authorList>
            <person name="Hogle S.L."/>
        </authorList>
    </citation>
    <scope>NUCLEOTIDE SEQUENCE [LARGE SCALE GENOMIC DNA]</scope>
    <source>
        <strain evidence="6 7">HAMBI 2494</strain>
    </source>
</reference>
<dbReference type="PIRSF" id="PIRSF000137">
    <property type="entry name" value="Alcohol_oxidase"/>
    <property type="match status" value="1"/>
</dbReference>
<sequence length="542" mass="58534">MEFDYIIAGAGSGGCALASRLADLCPDATIALVEAGPHTEHNLFVNMPVGVAAAVPFRMKTNYGYETTPQPGLAGRRGYQPRGRGFGGSSAINAMIYTRGHPLDYDEWAQLGCEGWSWQDVLPYFRRAEGNERGANAWHGADGPLTVSDLRFRNPFSHRFLKAAIEAGFTPNDDFNGPVQEGVGFYQVTQRDGRRCSVARAYVYDRAQPNLTTIADAAVLRVTFDGRRATGIEVARDGRIERLTARAEVVLAAGAFNSPQLLMCSGIGPGAHLQSLGVPVLYDAPEVGRNLIDHIDFTLNKRVWSSETTGFSLRGFAKMVPAFFTFMREGRGMLTSNVAEAGGFIKSRPGLDRPDLQLHFCTAIVDDHNRHMHWGHGYSLHVCVLRPASRGTVTLASPDARVAPVIDPQFLSDPRDLDLLVEGAKLARRIVEAPSLASAGGKELYTKPGQTDAELREVIARRADTIYHPVATCRMGGDARSVVDPQLRVRGVEGLRVVDASVMPTLIGGNTNAPTVMVGERAAEFIAAARRAQPAAVLGVAA</sequence>
<feature type="domain" description="Glucose-methanol-choline oxidoreductase N-terminal" evidence="5">
    <location>
        <begin position="254"/>
        <end position="268"/>
    </location>
</feature>
<keyword evidence="3" id="KW-0285">Flavoprotein</keyword>